<feature type="region of interest" description="Disordered" evidence="1">
    <location>
        <begin position="40"/>
        <end position="110"/>
    </location>
</feature>
<evidence type="ECO:0000256" key="1">
    <source>
        <dbReference type="SAM" id="MobiDB-lite"/>
    </source>
</evidence>
<reference evidence="2 3" key="1">
    <citation type="submission" date="2015-09" db="EMBL/GenBank/DDBJ databases">
        <title>Trachymyrmex cornetzi WGS genome.</title>
        <authorList>
            <person name="Nygaard S."/>
            <person name="Hu H."/>
            <person name="Boomsma J."/>
            <person name="Zhang G."/>
        </authorList>
    </citation>
    <scope>NUCLEOTIDE SEQUENCE [LARGE SCALE GENOMIC DNA]</scope>
    <source>
        <strain evidence="2">Tcor2-1</strain>
        <tissue evidence="2">Whole body</tissue>
    </source>
</reference>
<protein>
    <submittedName>
        <fullName evidence="2">Uncharacterized protein</fullName>
    </submittedName>
</protein>
<dbReference type="EMBL" id="KQ980989">
    <property type="protein sequence ID" value="KYN10519.1"/>
    <property type="molecule type" value="Genomic_DNA"/>
</dbReference>
<feature type="region of interest" description="Disordered" evidence="1">
    <location>
        <begin position="177"/>
        <end position="196"/>
    </location>
</feature>
<evidence type="ECO:0000313" key="3">
    <source>
        <dbReference type="Proteomes" id="UP000078492"/>
    </source>
</evidence>
<gene>
    <name evidence="2" type="ORF">ALC57_17124</name>
</gene>
<name>A0A195DDK5_9HYME</name>
<feature type="compositionally biased region" description="Basic and acidic residues" evidence="1">
    <location>
        <begin position="86"/>
        <end position="98"/>
    </location>
</feature>
<dbReference type="AlphaFoldDB" id="A0A195DDK5"/>
<accession>A0A195DDK5</accession>
<feature type="compositionally biased region" description="Basic and acidic residues" evidence="1">
    <location>
        <begin position="183"/>
        <end position="196"/>
    </location>
</feature>
<organism evidence="2 3">
    <name type="scientific">Trachymyrmex cornetzi</name>
    <dbReference type="NCBI Taxonomy" id="471704"/>
    <lineage>
        <taxon>Eukaryota</taxon>
        <taxon>Metazoa</taxon>
        <taxon>Ecdysozoa</taxon>
        <taxon>Arthropoda</taxon>
        <taxon>Hexapoda</taxon>
        <taxon>Insecta</taxon>
        <taxon>Pterygota</taxon>
        <taxon>Neoptera</taxon>
        <taxon>Endopterygota</taxon>
        <taxon>Hymenoptera</taxon>
        <taxon>Apocrita</taxon>
        <taxon>Aculeata</taxon>
        <taxon>Formicoidea</taxon>
        <taxon>Formicidae</taxon>
        <taxon>Myrmicinae</taxon>
        <taxon>Trachymyrmex</taxon>
    </lineage>
</organism>
<proteinExistence type="predicted"/>
<sequence>MPAVSSYGNDAVTTVSGAWQFLAIKSPMGPTRIKLVRRGRSATVQQASNRRPGTVVRGRERRRAGRGYGSELCRRENGKAEGNLNEETRDNAWAKRPEQNGTPGRRGSILVVRGGRRDPEGQIKSIHFCYIVSITCDGLNTAVNELTKINSRPQSQVEKSLTKGSNMPYGIARAVRSEGAVKLNEEKGRSTPEESK</sequence>
<keyword evidence="3" id="KW-1185">Reference proteome</keyword>
<dbReference type="Proteomes" id="UP000078492">
    <property type="component" value="Unassembled WGS sequence"/>
</dbReference>
<evidence type="ECO:0000313" key="2">
    <source>
        <dbReference type="EMBL" id="KYN10519.1"/>
    </source>
</evidence>